<dbReference type="InterPro" id="IPR005644">
    <property type="entry name" value="NolW-like"/>
</dbReference>
<sequence length="735" mass="75909">MVPIPLPQAYSQAVPFMAFGNGHLIRSAPRRDPAEASAGTITLNLQGVPVAQAARTVLGDIMGANYMVDPRLNGTVTVQTTQPITKAAALDLLQAALLPDGGTVIKAGGIFKVVPVDLAATGSITTNGAPVSSLDGTGFRVVSLRYVAASEMARLLEPIVPKGTIVEADDARNILALRGSAASLRAVLDTVASFDVDVMRGMSFGIVPVKTKQPERMVEDLKAIFASDKDGPLKGRVRFLANGRIGAVLVVTSEPSYLALAQDWIRRLDAQREGSEPELHIYPVQNRPARELAKVLQAMFGDDTAAAGVTGSLVAPRSAAAAFGLAATAGSAGGMGSGGMGSGGMGSSSGSFSPGGFGGGMGSGSSEAAPAPGAAAGWSATGSSPGSARNARAAGAGGTGLAGGGSAATGGDGADAGGPTTAVSQPRLKIVADDVKNALLIMADRNDYRRILKVVRSMDVVASQVMIQAAVAEVTLNDQLQYGVQWQLQKDGHAARTSFTDAAKASVAAVYPGFNYAMNVGSIASTLSALNAITHVNVISTPSLMVLDSKTAALQIGDQVPITTQTATSTVTTNGAIVNAVEMRDTGVILSVTPRINESGRIQLDIEQEVSAVVQTTSSNIDSPTIQQRRVKTTVVVKDGEVLALGGMIQSKVEKDSSEIPFLGQIPGIGAAFASRNHRVTKTELIILITPRIVRDTVEARRVTEDYRRDVHAYAAPESDDRGMANTARRMLEHP</sequence>
<keyword evidence="6" id="KW-0732">Signal</keyword>
<feature type="domain" description="GspD-like N0" evidence="14">
    <location>
        <begin position="43"/>
        <end position="113"/>
    </location>
</feature>
<gene>
    <name evidence="15" type="primary">gspD</name>
    <name evidence="15" type="ORF">D3272_13725</name>
</gene>
<dbReference type="Gene3D" id="3.30.1370.120">
    <property type="match status" value="2"/>
</dbReference>
<dbReference type="Proteomes" id="UP000289411">
    <property type="component" value="Unassembled WGS sequence"/>
</dbReference>
<dbReference type="InterPro" id="IPR049371">
    <property type="entry name" value="GspD-like_N0"/>
</dbReference>
<dbReference type="GO" id="GO:0015627">
    <property type="term" value="C:type II protein secretion system complex"/>
    <property type="evidence" value="ECO:0007669"/>
    <property type="project" value="InterPro"/>
</dbReference>
<evidence type="ECO:0000259" key="12">
    <source>
        <dbReference type="Pfam" id="PF00263"/>
    </source>
</evidence>
<evidence type="ECO:0000256" key="3">
    <source>
        <dbReference type="ARBA" id="ARBA00022448"/>
    </source>
</evidence>
<keyword evidence="16" id="KW-1185">Reference proteome</keyword>
<feature type="domain" description="NolW-like" evidence="13">
    <location>
        <begin position="281"/>
        <end position="464"/>
    </location>
</feature>
<evidence type="ECO:0000256" key="2">
    <source>
        <dbReference type="ARBA" id="ARBA00006980"/>
    </source>
</evidence>
<dbReference type="InterPro" id="IPR038591">
    <property type="entry name" value="NolW-like_sf"/>
</dbReference>
<dbReference type="InterPro" id="IPR001775">
    <property type="entry name" value="GspD/PilQ"/>
</dbReference>
<comment type="caution">
    <text evidence="15">The sequence shown here is derived from an EMBL/GenBank/DDBJ whole genome shotgun (WGS) entry which is preliminary data.</text>
</comment>
<dbReference type="EMBL" id="QYBC01000011">
    <property type="protein sequence ID" value="RYB04084.1"/>
    <property type="molecule type" value="Genomic_DNA"/>
</dbReference>
<name>A0A4Q2RCU4_9HYPH</name>
<keyword evidence="8" id="KW-0472">Membrane</keyword>
<dbReference type="PRINTS" id="PR00811">
    <property type="entry name" value="BCTERIALGSPD"/>
</dbReference>
<proteinExistence type="inferred from homology"/>
<dbReference type="Pfam" id="PF03958">
    <property type="entry name" value="Secretin_N"/>
    <property type="match status" value="3"/>
</dbReference>
<dbReference type="Pfam" id="PF21305">
    <property type="entry name" value="type_II_gspD_N0"/>
    <property type="match status" value="1"/>
</dbReference>
<evidence type="ECO:0000256" key="8">
    <source>
        <dbReference type="ARBA" id="ARBA00023136"/>
    </source>
</evidence>
<keyword evidence="7" id="KW-0653">Protein transport</keyword>
<evidence type="ECO:0000256" key="6">
    <source>
        <dbReference type="ARBA" id="ARBA00022729"/>
    </source>
</evidence>
<dbReference type="GO" id="GO:0009279">
    <property type="term" value="C:cell outer membrane"/>
    <property type="evidence" value="ECO:0007669"/>
    <property type="project" value="UniProtKB-SubCell"/>
</dbReference>
<evidence type="ECO:0000256" key="4">
    <source>
        <dbReference type="ARBA" id="ARBA00022452"/>
    </source>
</evidence>
<evidence type="ECO:0000256" key="7">
    <source>
        <dbReference type="ARBA" id="ARBA00022927"/>
    </source>
</evidence>
<feature type="domain" description="NolW-like" evidence="13">
    <location>
        <begin position="206"/>
        <end position="273"/>
    </location>
</feature>
<evidence type="ECO:0000256" key="9">
    <source>
        <dbReference type="ARBA" id="ARBA00023237"/>
    </source>
</evidence>
<dbReference type="GO" id="GO:0015628">
    <property type="term" value="P:protein secretion by the type II secretion system"/>
    <property type="evidence" value="ECO:0007669"/>
    <property type="project" value="InterPro"/>
</dbReference>
<keyword evidence="4" id="KW-1134">Transmembrane beta strand</keyword>
<keyword evidence="9" id="KW-0998">Cell outer membrane</keyword>
<evidence type="ECO:0000313" key="16">
    <source>
        <dbReference type="Proteomes" id="UP000289411"/>
    </source>
</evidence>
<feature type="compositionally biased region" description="Low complexity" evidence="11">
    <location>
        <begin position="364"/>
        <end position="394"/>
    </location>
</feature>
<evidence type="ECO:0000256" key="1">
    <source>
        <dbReference type="ARBA" id="ARBA00004442"/>
    </source>
</evidence>
<feature type="domain" description="Type II/III secretion system secretin-like" evidence="12">
    <location>
        <begin position="530"/>
        <end position="695"/>
    </location>
</feature>
<evidence type="ECO:0000256" key="11">
    <source>
        <dbReference type="SAM" id="MobiDB-lite"/>
    </source>
</evidence>
<dbReference type="AlphaFoldDB" id="A0A4Q2RCU4"/>
<protein>
    <submittedName>
        <fullName evidence="15">Type II secretion system protein GspD</fullName>
    </submittedName>
</protein>
<reference evidence="15 16" key="2">
    <citation type="submission" date="2019-02" db="EMBL/GenBank/DDBJ databases">
        <title>'Lichenibacterium ramalinii' gen. nov. sp. nov., 'Lichenibacterium minor' gen. nov. sp. nov.</title>
        <authorList>
            <person name="Pankratov T."/>
        </authorList>
    </citation>
    <scope>NUCLEOTIDE SEQUENCE [LARGE SCALE GENOMIC DNA]</scope>
    <source>
        <strain evidence="15 16">RmlP001</strain>
    </source>
</reference>
<dbReference type="NCBIfam" id="TIGR02517">
    <property type="entry name" value="type_II_gspD"/>
    <property type="match status" value="1"/>
</dbReference>
<comment type="similarity">
    <text evidence="2">Belongs to the bacterial secretin family. GSP D subfamily.</text>
</comment>
<dbReference type="PANTHER" id="PTHR30332">
    <property type="entry name" value="PROBABLE GENERAL SECRETION PATHWAY PROTEIN D"/>
    <property type="match status" value="1"/>
</dbReference>
<evidence type="ECO:0000259" key="14">
    <source>
        <dbReference type="Pfam" id="PF21305"/>
    </source>
</evidence>
<dbReference type="Pfam" id="PF00263">
    <property type="entry name" value="Secretin"/>
    <property type="match status" value="1"/>
</dbReference>
<dbReference type="InterPro" id="IPR013356">
    <property type="entry name" value="T2SS_GspD"/>
</dbReference>
<dbReference type="InterPro" id="IPR004846">
    <property type="entry name" value="T2SS/T3SS_dom"/>
</dbReference>
<accession>A0A4Q2RCU4</accession>
<evidence type="ECO:0000256" key="10">
    <source>
        <dbReference type="RuleBase" id="RU004004"/>
    </source>
</evidence>
<feature type="region of interest" description="Disordered" evidence="11">
    <location>
        <begin position="339"/>
        <end position="422"/>
    </location>
</feature>
<comment type="subcellular location">
    <subcellularLocation>
        <location evidence="1 10">Cell outer membrane</location>
    </subcellularLocation>
</comment>
<keyword evidence="3 10" id="KW-0813">Transport</keyword>
<evidence type="ECO:0000259" key="13">
    <source>
        <dbReference type="Pfam" id="PF03958"/>
    </source>
</evidence>
<evidence type="ECO:0000313" key="15">
    <source>
        <dbReference type="EMBL" id="RYB04084.1"/>
    </source>
</evidence>
<evidence type="ECO:0000256" key="5">
    <source>
        <dbReference type="ARBA" id="ARBA00022692"/>
    </source>
</evidence>
<feature type="compositionally biased region" description="Gly residues" evidence="11">
    <location>
        <begin position="339"/>
        <end position="363"/>
    </location>
</feature>
<dbReference type="PANTHER" id="PTHR30332:SF25">
    <property type="entry name" value="SECRETIN XPSD"/>
    <property type="match status" value="1"/>
</dbReference>
<keyword evidence="5" id="KW-0812">Transmembrane</keyword>
<feature type="domain" description="NolW-like" evidence="13">
    <location>
        <begin position="140"/>
        <end position="199"/>
    </location>
</feature>
<feature type="compositionally biased region" description="Gly residues" evidence="11">
    <location>
        <begin position="395"/>
        <end position="416"/>
    </location>
</feature>
<reference evidence="15 16" key="1">
    <citation type="submission" date="2018-09" db="EMBL/GenBank/DDBJ databases">
        <authorList>
            <person name="Grouzdev D.S."/>
            <person name="Krutkina M.S."/>
        </authorList>
    </citation>
    <scope>NUCLEOTIDE SEQUENCE [LARGE SCALE GENOMIC DNA]</scope>
    <source>
        <strain evidence="15 16">RmlP001</strain>
    </source>
</reference>
<dbReference type="InterPro" id="IPR050810">
    <property type="entry name" value="Bact_Secretion_Sys_Channel"/>
</dbReference>
<organism evidence="15 16">
    <name type="scientific">Lichenibacterium ramalinae</name>
    <dbReference type="NCBI Taxonomy" id="2316527"/>
    <lineage>
        <taxon>Bacteria</taxon>
        <taxon>Pseudomonadati</taxon>
        <taxon>Pseudomonadota</taxon>
        <taxon>Alphaproteobacteria</taxon>
        <taxon>Hyphomicrobiales</taxon>
        <taxon>Lichenihabitantaceae</taxon>
        <taxon>Lichenibacterium</taxon>
    </lineage>
</organism>